<feature type="compositionally biased region" description="Basic and acidic residues" evidence="1">
    <location>
        <begin position="42"/>
        <end position="57"/>
    </location>
</feature>
<accession>A0A6P8ZK78</accession>
<reference evidence="3" key="1">
    <citation type="submission" date="2025-08" db="UniProtKB">
        <authorList>
            <consortium name="RefSeq"/>
        </authorList>
    </citation>
    <scope>IDENTIFICATION</scope>
    <source>
        <tissue evidence="3">Total insect</tissue>
    </source>
</reference>
<feature type="region of interest" description="Disordered" evidence="1">
    <location>
        <begin position="76"/>
        <end position="122"/>
    </location>
</feature>
<gene>
    <name evidence="3" type="primary">LOC117642492</name>
</gene>
<sequence length="122" mass="13990">MDLAYLSDAFSHMTMRGAYGRYDQPWGRGWAPEERGGLTVAEKHRQANRQKKLEQKKQSQPCPICVENKRRKLGSYIRQKSQENSTVLVEEEEECAPHDQTTHQNECQENSGNVKSKPEASP</sequence>
<dbReference type="Proteomes" id="UP000515158">
    <property type="component" value="Unplaced"/>
</dbReference>
<evidence type="ECO:0000313" key="3">
    <source>
        <dbReference type="RefSeq" id="XP_034236629.1"/>
    </source>
</evidence>
<organism evidence="3">
    <name type="scientific">Thrips palmi</name>
    <name type="common">Melon thrips</name>
    <dbReference type="NCBI Taxonomy" id="161013"/>
    <lineage>
        <taxon>Eukaryota</taxon>
        <taxon>Metazoa</taxon>
        <taxon>Ecdysozoa</taxon>
        <taxon>Arthropoda</taxon>
        <taxon>Hexapoda</taxon>
        <taxon>Insecta</taxon>
        <taxon>Pterygota</taxon>
        <taxon>Neoptera</taxon>
        <taxon>Paraneoptera</taxon>
        <taxon>Thysanoptera</taxon>
        <taxon>Terebrantia</taxon>
        <taxon>Thripoidea</taxon>
        <taxon>Thripidae</taxon>
        <taxon>Thrips</taxon>
    </lineage>
</organism>
<feature type="region of interest" description="Disordered" evidence="1">
    <location>
        <begin position="42"/>
        <end position="61"/>
    </location>
</feature>
<evidence type="ECO:0000256" key="1">
    <source>
        <dbReference type="SAM" id="MobiDB-lite"/>
    </source>
</evidence>
<dbReference type="GeneID" id="117642492"/>
<proteinExistence type="predicted"/>
<dbReference type="OrthoDB" id="10343245at2759"/>
<feature type="compositionally biased region" description="Polar residues" evidence="1">
    <location>
        <begin position="102"/>
        <end position="114"/>
    </location>
</feature>
<dbReference type="KEGG" id="tpal:117642492"/>
<dbReference type="RefSeq" id="XP_034236629.1">
    <property type="nucleotide sequence ID" value="XM_034380738.1"/>
</dbReference>
<dbReference type="AlphaFoldDB" id="A0A6P8ZK78"/>
<feature type="compositionally biased region" description="Polar residues" evidence="1">
    <location>
        <begin position="78"/>
        <end position="87"/>
    </location>
</feature>
<protein>
    <submittedName>
        <fullName evidence="3">Uncharacterized protein LOC117642492</fullName>
    </submittedName>
</protein>
<name>A0A6P8ZK78_THRPL</name>
<dbReference type="InParanoid" id="A0A6P8ZK78"/>
<evidence type="ECO:0000313" key="2">
    <source>
        <dbReference type="Proteomes" id="UP000515158"/>
    </source>
</evidence>
<keyword evidence="2" id="KW-1185">Reference proteome</keyword>